<feature type="region of interest" description="Disordered" evidence="1">
    <location>
        <begin position="47"/>
        <end position="105"/>
    </location>
</feature>
<evidence type="ECO:0000256" key="1">
    <source>
        <dbReference type="SAM" id="MobiDB-lite"/>
    </source>
</evidence>
<keyword evidence="2" id="KW-0560">Oxidoreductase</keyword>
<keyword evidence="3" id="KW-1185">Reference proteome</keyword>
<proteinExistence type="predicted"/>
<dbReference type="GO" id="GO:0004601">
    <property type="term" value="F:peroxidase activity"/>
    <property type="evidence" value="ECO:0007669"/>
    <property type="project" value="UniProtKB-KW"/>
</dbReference>
<dbReference type="Gene3D" id="3.40.30.10">
    <property type="entry name" value="Glutaredoxin"/>
    <property type="match status" value="1"/>
</dbReference>
<organism evidence="2 3">
    <name type="scientific">Artemisia annua</name>
    <name type="common">Sweet wormwood</name>
    <dbReference type="NCBI Taxonomy" id="35608"/>
    <lineage>
        <taxon>Eukaryota</taxon>
        <taxon>Viridiplantae</taxon>
        <taxon>Streptophyta</taxon>
        <taxon>Embryophyta</taxon>
        <taxon>Tracheophyta</taxon>
        <taxon>Spermatophyta</taxon>
        <taxon>Magnoliopsida</taxon>
        <taxon>eudicotyledons</taxon>
        <taxon>Gunneridae</taxon>
        <taxon>Pentapetalae</taxon>
        <taxon>asterids</taxon>
        <taxon>campanulids</taxon>
        <taxon>Asterales</taxon>
        <taxon>Asteraceae</taxon>
        <taxon>Asteroideae</taxon>
        <taxon>Anthemideae</taxon>
        <taxon>Artemisiinae</taxon>
        <taxon>Artemisia</taxon>
    </lineage>
</organism>
<accession>A0A2U1KNV5</accession>
<reference evidence="2 3" key="1">
    <citation type="journal article" date="2018" name="Mol. Plant">
        <title>The genome of Artemisia annua provides insight into the evolution of Asteraceae family and artemisinin biosynthesis.</title>
        <authorList>
            <person name="Shen Q."/>
            <person name="Zhang L."/>
            <person name="Liao Z."/>
            <person name="Wang S."/>
            <person name="Yan T."/>
            <person name="Shi P."/>
            <person name="Liu M."/>
            <person name="Fu X."/>
            <person name="Pan Q."/>
            <person name="Wang Y."/>
            <person name="Lv Z."/>
            <person name="Lu X."/>
            <person name="Zhang F."/>
            <person name="Jiang W."/>
            <person name="Ma Y."/>
            <person name="Chen M."/>
            <person name="Hao X."/>
            <person name="Li L."/>
            <person name="Tang Y."/>
            <person name="Lv G."/>
            <person name="Zhou Y."/>
            <person name="Sun X."/>
            <person name="Brodelius P.E."/>
            <person name="Rose J.K.C."/>
            <person name="Tang K."/>
        </authorList>
    </citation>
    <scope>NUCLEOTIDE SEQUENCE [LARGE SCALE GENOMIC DNA]</scope>
    <source>
        <strain evidence="3">cv. Huhao1</strain>
        <tissue evidence="2">Leaf</tissue>
    </source>
</reference>
<sequence length="156" mass="17254">MRQRLFIYEVIVVRSLVSTWYQEPGNQIFCRRMFFDVVIEPIPIVSPITPEPPSEPTTSETPPVYTHSETVTTTETPSVTVSEATPTVTQPPSTTTQSSSEPTVVLPANVRPTRNQYAMGGSSSVPQKSIHEFTVKDSKGKEVDLSIYKGKVVLLI</sequence>
<dbReference type="Proteomes" id="UP000245207">
    <property type="component" value="Unassembled WGS sequence"/>
</dbReference>
<keyword evidence="2" id="KW-0575">Peroxidase</keyword>
<dbReference type="STRING" id="35608.A0A2U1KNV5"/>
<evidence type="ECO:0000313" key="3">
    <source>
        <dbReference type="Proteomes" id="UP000245207"/>
    </source>
</evidence>
<dbReference type="EMBL" id="PKPP01015616">
    <property type="protein sequence ID" value="PWA38450.1"/>
    <property type="molecule type" value="Genomic_DNA"/>
</dbReference>
<feature type="compositionally biased region" description="Low complexity" evidence="1">
    <location>
        <begin position="56"/>
        <end position="105"/>
    </location>
</feature>
<gene>
    <name evidence="2" type="ORF">CTI12_AA581200</name>
</gene>
<protein>
    <submittedName>
        <fullName evidence="2">Glutathione peroxidase</fullName>
    </submittedName>
</protein>
<comment type="caution">
    <text evidence="2">The sequence shown here is derived from an EMBL/GenBank/DDBJ whole genome shotgun (WGS) entry which is preliminary data.</text>
</comment>
<evidence type="ECO:0000313" key="2">
    <source>
        <dbReference type="EMBL" id="PWA38450.1"/>
    </source>
</evidence>
<dbReference type="AlphaFoldDB" id="A0A2U1KNV5"/>
<dbReference type="OrthoDB" id="446890at2759"/>
<name>A0A2U1KNV5_ARTAN</name>